<dbReference type="Gene3D" id="2.60.120.920">
    <property type="match status" value="1"/>
</dbReference>
<dbReference type="EMBL" id="KL197711">
    <property type="protein sequence ID" value="KDQ62808.1"/>
    <property type="molecule type" value="Genomic_DNA"/>
</dbReference>
<dbReference type="OrthoDB" id="258495at2759"/>
<evidence type="ECO:0000256" key="1">
    <source>
        <dbReference type="SAM" id="MobiDB-lite"/>
    </source>
</evidence>
<dbReference type="InterPro" id="IPR043136">
    <property type="entry name" value="B30.2/SPRY_sf"/>
</dbReference>
<feature type="region of interest" description="Disordered" evidence="1">
    <location>
        <begin position="1"/>
        <end position="34"/>
    </location>
</feature>
<evidence type="ECO:0000313" key="2">
    <source>
        <dbReference type="EMBL" id="KDQ62808.1"/>
    </source>
</evidence>
<accession>A0A067Q6Y0</accession>
<dbReference type="AlphaFoldDB" id="A0A067Q6Y0"/>
<keyword evidence="3" id="KW-1185">Reference proteome</keyword>
<evidence type="ECO:0000313" key="3">
    <source>
        <dbReference type="Proteomes" id="UP000027265"/>
    </source>
</evidence>
<dbReference type="Proteomes" id="UP000027265">
    <property type="component" value="Unassembled WGS sequence"/>
</dbReference>
<dbReference type="InParanoid" id="A0A067Q6Y0"/>
<name>A0A067Q6Y0_9AGAM</name>
<gene>
    <name evidence="2" type="ORF">JAAARDRAFT_471518</name>
</gene>
<dbReference type="STRING" id="933084.A0A067Q6Y0"/>
<reference evidence="3" key="1">
    <citation type="journal article" date="2014" name="Proc. Natl. Acad. Sci. U.S.A.">
        <title>Extensive sampling of basidiomycete genomes demonstrates inadequacy of the white-rot/brown-rot paradigm for wood decay fungi.</title>
        <authorList>
            <person name="Riley R."/>
            <person name="Salamov A.A."/>
            <person name="Brown D.W."/>
            <person name="Nagy L.G."/>
            <person name="Floudas D."/>
            <person name="Held B.W."/>
            <person name="Levasseur A."/>
            <person name="Lombard V."/>
            <person name="Morin E."/>
            <person name="Otillar R."/>
            <person name="Lindquist E.A."/>
            <person name="Sun H."/>
            <person name="LaButti K.M."/>
            <person name="Schmutz J."/>
            <person name="Jabbour D."/>
            <person name="Luo H."/>
            <person name="Baker S.E."/>
            <person name="Pisabarro A.G."/>
            <person name="Walton J.D."/>
            <person name="Blanchette R.A."/>
            <person name="Henrissat B."/>
            <person name="Martin F."/>
            <person name="Cullen D."/>
            <person name="Hibbett D.S."/>
            <person name="Grigoriev I.V."/>
        </authorList>
    </citation>
    <scope>NUCLEOTIDE SEQUENCE [LARGE SCALE GENOMIC DNA]</scope>
    <source>
        <strain evidence="3">MUCL 33604</strain>
    </source>
</reference>
<dbReference type="HOGENOM" id="CLU_086076_0_0_1"/>
<proteinExistence type="predicted"/>
<sequence>MSWLRRLVHKPEHSINPGSSSSDPPEWSAAPEPIHALGLYNEATDDSYESAEQFCDEHPQDPPKLLPSRIVDAITERGCAVWGFEVPEMFSRRERGRVKWRGGIENVGEVKGKSQGVVRMWSEEGCRDVCLLSDVPILGGLYDTRGKQGVYFEVLIKKMEGVIAIGTACRPYPAWRLPGWNRSSVGLHLDDLRKFFEDPDGGRDYLSPLLPSHISPGDTIG</sequence>
<protein>
    <submittedName>
        <fullName evidence="2">Uncharacterized protein</fullName>
    </submittedName>
</protein>
<organism evidence="2 3">
    <name type="scientific">Jaapia argillacea MUCL 33604</name>
    <dbReference type="NCBI Taxonomy" id="933084"/>
    <lineage>
        <taxon>Eukaryota</taxon>
        <taxon>Fungi</taxon>
        <taxon>Dikarya</taxon>
        <taxon>Basidiomycota</taxon>
        <taxon>Agaricomycotina</taxon>
        <taxon>Agaricomycetes</taxon>
        <taxon>Agaricomycetidae</taxon>
        <taxon>Jaapiales</taxon>
        <taxon>Jaapiaceae</taxon>
        <taxon>Jaapia</taxon>
    </lineage>
</organism>